<protein>
    <submittedName>
        <fullName evidence="1">Uncharacterized protein</fullName>
    </submittedName>
</protein>
<accession>A0A6J5R2Y9</accession>
<reference evidence="1" key="1">
    <citation type="submission" date="2020-05" db="EMBL/GenBank/DDBJ databases">
        <authorList>
            <person name="Chiriac C."/>
            <person name="Salcher M."/>
            <person name="Ghai R."/>
            <person name="Kavagutti S V."/>
        </authorList>
    </citation>
    <scope>NUCLEOTIDE SEQUENCE</scope>
</reference>
<evidence type="ECO:0000313" key="1">
    <source>
        <dbReference type="EMBL" id="CAB4191650.1"/>
    </source>
</evidence>
<dbReference type="EMBL" id="LR797178">
    <property type="protein sequence ID" value="CAB4191650.1"/>
    <property type="molecule type" value="Genomic_DNA"/>
</dbReference>
<organism evidence="1">
    <name type="scientific">uncultured Caudovirales phage</name>
    <dbReference type="NCBI Taxonomy" id="2100421"/>
    <lineage>
        <taxon>Viruses</taxon>
        <taxon>Duplodnaviria</taxon>
        <taxon>Heunggongvirae</taxon>
        <taxon>Uroviricota</taxon>
        <taxon>Caudoviricetes</taxon>
        <taxon>Peduoviridae</taxon>
        <taxon>Maltschvirus</taxon>
        <taxon>Maltschvirus maltsch</taxon>
    </lineage>
</organism>
<sequence>MTDSEILTAHKALMSTLKPFDCDPRGDTYRVMIHADGRSYLGEGGNFASAASNAVRCYRTKGET</sequence>
<name>A0A6J5R2Y9_9CAUD</name>
<gene>
    <name evidence="1" type="ORF">UFOVP1229_71</name>
</gene>
<proteinExistence type="predicted"/>